<dbReference type="Ensembl" id="ENSACDT00005020771.1">
    <property type="protein sequence ID" value="ENSACDP00005017274.1"/>
    <property type="gene ID" value="ENSACDG00005012609.1"/>
</dbReference>
<name>A0A8B9ILX3_ANSCY</name>
<reference evidence="1" key="2">
    <citation type="submission" date="2025-09" db="UniProtKB">
        <authorList>
            <consortium name="Ensembl"/>
        </authorList>
    </citation>
    <scope>IDENTIFICATION</scope>
</reference>
<dbReference type="AlphaFoldDB" id="A0A8B9ILX3"/>
<accession>A0A8B9ILX3</accession>
<proteinExistence type="predicted"/>
<keyword evidence="2" id="KW-1185">Reference proteome</keyword>
<protein>
    <submittedName>
        <fullName evidence="1">Uncharacterized protein</fullName>
    </submittedName>
</protein>
<evidence type="ECO:0000313" key="2">
    <source>
        <dbReference type="Proteomes" id="UP000694521"/>
    </source>
</evidence>
<reference evidence="1" key="1">
    <citation type="submission" date="2025-08" db="UniProtKB">
        <authorList>
            <consortium name="Ensembl"/>
        </authorList>
    </citation>
    <scope>IDENTIFICATION</scope>
</reference>
<sequence length="80" mass="8538">MPHFPLFSAKKMNLGAGKAIAVLTSGGDAQGGFWGGPRGLVGGRRVYFSRSSGATCRERSAITISSDFQSWFGVNRSNLR</sequence>
<evidence type="ECO:0000313" key="1">
    <source>
        <dbReference type="Ensembl" id="ENSACDP00005017274.1"/>
    </source>
</evidence>
<dbReference type="Proteomes" id="UP000694521">
    <property type="component" value="Unplaced"/>
</dbReference>
<organism evidence="1 2">
    <name type="scientific">Anser cygnoides</name>
    <name type="common">Swan goose</name>
    <dbReference type="NCBI Taxonomy" id="8845"/>
    <lineage>
        <taxon>Eukaryota</taxon>
        <taxon>Metazoa</taxon>
        <taxon>Chordata</taxon>
        <taxon>Craniata</taxon>
        <taxon>Vertebrata</taxon>
        <taxon>Euteleostomi</taxon>
        <taxon>Archelosauria</taxon>
        <taxon>Archosauria</taxon>
        <taxon>Dinosauria</taxon>
        <taxon>Saurischia</taxon>
        <taxon>Theropoda</taxon>
        <taxon>Coelurosauria</taxon>
        <taxon>Aves</taxon>
        <taxon>Neognathae</taxon>
        <taxon>Galloanserae</taxon>
        <taxon>Anseriformes</taxon>
        <taxon>Anatidae</taxon>
        <taxon>Anserinae</taxon>
        <taxon>Anser</taxon>
    </lineage>
</organism>